<evidence type="ECO:0000313" key="1">
    <source>
        <dbReference type="EMBL" id="RNA00978.1"/>
    </source>
</evidence>
<accession>A0A3M7PQP5</accession>
<dbReference type="AlphaFoldDB" id="A0A3M7PQP5"/>
<name>A0A3M7PQP5_BRAPC</name>
<dbReference type="EMBL" id="REGN01009528">
    <property type="protein sequence ID" value="RNA00978.1"/>
    <property type="molecule type" value="Genomic_DNA"/>
</dbReference>
<comment type="caution">
    <text evidence="1">The sequence shown here is derived from an EMBL/GenBank/DDBJ whole genome shotgun (WGS) entry which is preliminary data.</text>
</comment>
<protein>
    <submittedName>
        <fullName evidence="1">Uncharacterized protein</fullName>
    </submittedName>
</protein>
<evidence type="ECO:0000313" key="2">
    <source>
        <dbReference type="Proteomes" id="UP000276133"/>
    </source>
</evidence>
<reference evidence="1 2" key="1">
    <citation type="journal article" date="2018" name="Sci. Rep.">
        <title>Genomic signatures of local adaptation to the degree of environmental predictability in rotifers.</title>
        <authorList>
            <person name="Franch-Gras L."/>
            <person name="Hahn C."/>
            <person name="Garcia-Roger E.M."/>
            <person name="Carmona M.J."/>
            <person name="Serra M."/>
            <person name="Gomez A."/>
        </authorList>
    </citation>
    <scope>NUCLEOTIDE SEQUENCE [LARGE SCALE GENOMIC DNA]</scope>
    <source>
        <strain evidence="1">HYR1</strain>
    </source>
</reference>
<organism evidence="1 2">
    <name type="scientific">Brachionus plicatilis</name>
    <name type="common">Marine rotifer</name>
    <name type="synonym">Brachionus muelleri</name>
    <dbReference type="NCBI Taxonomy" id="10195"/>
    <lineage>
        <taxon>Eukaryota</taxon>
        <taxon>Metazoa</taxon>
        <taxon>Spiralia</taxon>
        <taxon>Gnathifera</taxon>
        <taxon>Rotifera</taxon>
        <taxon>Eurotatoria</taxon>
        <taxon>Monogononta</taxon>
        <taxon>Pseudotrocha</taxon>
        <taxon>Ploima</taxon>
        <taxon>Brachionidae</taxon>
        <taxon>Brachionus</taxon>
    </lineage>
</organism>
<gene>
    <name evidence="1" type="ORF">BpHYR1_009336</name>
</gene>
<dbReference type="Proteomes" id="UP000276133">
    <property type="component" value="Unassembled WGS sequence"/>
</dbReference>
<keyword evidence="2" id="KW-1185">Reference proteome</keyword>
<proteinExistence type="predicted"/>
<sequence>MRPYWISRDIHHIENLTLCYCLRMLGKWVGFLGIDIIINLKNSTELAEKKLWIKKKIRAMQNFYTILID</sequence>